<dbReference type="EMBL" id="GBRH01238190">
    <property type="protein sequence ID" value="JAD59705.1"/>
    <property type="molecule type" value="Transcribed_RNA"/>
</dbReference>
<protein>
    <submittedName>
        <fullName evidence="1">Uncharacterized protein</fullName>
    </submittedName>
</protein>
<sequence length="102" mass="11596">MGHVRNMCKIVGRHGPEELENDRTRSTIFSVKHNLVSWLRLGKMTTDLMISTKSGLTDCWRKKGLGKAWRSGSLNGAPLGCSDLIDRRELMAATAHYEKRRR</sequence>
<reference evidence="1" key="1">
    <citation type="submission" date="2014-09" db="EMBL/GenBank/DDBJ databases">
        <authorList>
            <person name="Magalhaes I.L.F."/>
            <person name="Oliveira U."/>
            <person name="Santos F.R."/>
            <person name="Vidigal T.H.D.A."/>
            <person name="Brescovit A.D."/>
            <person name="Santos A.J."/>
        </authorList>
    </citation>
    <scope>NUCLEOTIDE SEQUENCE</scope>
    <source>
        <tissue evidence="1">Shoot tissue taken approximately 20 cm above the soil surface</tissue>
    </source>
</reference>
<proteinExistence type="predicted"/>
<dbReference type="AlphaFoldDB" id="A0A0A9BEQ2"/>
<name>A0A0A9BEQ2_ARUDO</name>
<accession>A0A0A9BEQ2</accession>
<organism evidence="1">
    <name type="scientific">Arundo donax</name>
    <name type="common">Giant reed</name>
    <name type="synonym">Donax arundinaceus</name>
    <dbReference type="NCBI Taxonomy" id="35708"/>
    <lineage>
        <taxon>Eukaryota</taxon>
        <taxon>Viridiplantae</taxon>
        <taxon>Streptophyta</taxon>
        <taxon>Embryophyta</taxon>
        <taxon>Tracheophyta</taxon>
        <taxon>Spermatophyta</taxon>
        <taxon>Magnoliopsida</taxon>
        <taxon>Liliopsida</taxon>
        <taxon>Poales</taxon>
        <taxon>Poaceae</taxon>
        <taxon>PACMAD clade</taxon>
        <taxon>Arundinoideae</taxon>
        <taxon>Arundineae</taxon>
        <taxon>Arundo</taxon>
    </lineage>
</organism>
<reference evidence="1" key="2">
    <citation type="journal article" date="2015" name="Data Brief">
        <title>Shoot transcriptome of the giant reed, Arundo donax.</title>
        <authorList>
            <person name="Barrero R.A."/>
            <person name="Guerrero F.D."/>
            <person name="Moolhuijzen P."/>
            <person name="Goolsby J.A."/>
            <person name="Tidwell J."/>
            <person name="Bellgard S.E."/>
            <person name="Bellgard M.I."/>
        </authorList>
    </citation>
    <scope>NUCLEOTIDE SEQUENCE</scope>
    <source>
        <tissue evidence="1">Shoot tissue taken approximately 20 cm above the soil surface</tissue>
    </source>
</reference>
<evidence type="ECO:0000313" key="1">
    <source>
        <dbReference type="EMBL" id="JAD59705.1"/>
    </source>
</evidence>